<protein>
    <submittedName>
        <fullName evidence="2">Uncharacterized protein</fullName>
    </submittedName>
</protein>
<dbReference type="EMBL" id="JAPOHA010000010">
    <property type="protein sequence ID" value="MCY1714674.1"/>
    <property type="molecule type" value="Genomic_DNA"/>
</dbReference>
<evidence type="ECO:0000256" key="1">
    <source>
        <dbReference type="SAM" id="Phobius"/>
    </source>
</evidence>
<keyword evidence="1" id="KW-0812">Transmembrane</keyword>
<keyword evidence="3" id="KW-1185">Reference proteome</keyword>
<feature type="transmembrane region" description="Helical" evidence="1">
    <location>
        <begin position="16"/>
        <end position="32"/>
    </location>
</feature>
<reference evidence="2 3" key="1">
    <citation type="submission" date="2022-11" db="EMBL/GenBank/DDBJ databases">
        <authorList>
            <person name="Caiyu Z."/>
        </authorList>
    </citation>
    <scope>NUCLEOTIDE SEQUENCE [LARGE SCALE GENOMIC DNA]</scope>
    <source>
        <strain evidence="2 3">YR-4</strain>
    </source>
</reference>
<keyword evidence="1" id="KW-1133">Transmembrane helix</keyword>
<keyword evidence="1" id="KW-0472">Membrane</keyword>
<evidence type="ECO:0000313" key="2">
    <source>
        <dbReference type="EMBL" id="MCY1714674.1"/>
    </source>
</evidence>
<comment type="caution">
    <text evidence="2">The sequence shown here is derived from an EMBL/GenBank/DDBJ whole genome shotgun (WGS) entry which is preliminary data.</text>
</comment>
<accession>A0ABT4BUW6</accession>
<proteinExistence type="predicted"/>
<feature type="transmembrane region" description="Helical" evidence="1">
    <location>
        <begin position="38"/>
        <end position="56"/>
    </location>
</feature>
<dbReference type="RefSeq" id="WP_268058729.1">
    <property type="nucleotide sequence ID" value="NZ_JAPOHA010000010.1"/>
</dbReference>
<gene>
    <name evidence="2" type="ORF">OUY18_10450</name>
</gene>
<sequence>MKKGFSVVMDERKKSLLIYICLLIGSLFFAVGHPEQAWLSVGIGVGIVAAVFIEIFRRNTPKKKLPDEEPEKKDDP</sequence>
<evidence type="ECO:0000313" key="3">
    <source>
        <dbReference type="Proteomes" id="UP001082703"/>
    </source>
</evidence>
<organism evidence="2 3">
    <name type="scientific">Caproiciproducens galactitolivorans</name>
    <dbReference type="NCBI Taxonomy" id="642589"/>
    <lineage>
        <taxon>Bacteria</taxon>
        <taxon>Bacillati</taxon>
        <taxon>Bacillota</taxon>
        <taxon>Clostridia</taxon>
        <taxon>Eubacteriales</taxon>
        <taxon>Acutalibacteraceae</taxon>
        <taxon>Caproiciproducens</taxon>
    </lineage>
</organism>
<name>A0ABT4BUW6_9FIRM</name>
<dbReference type="Proteomes" id="UP001082703">
    <property type="component" value="Unassembled WGS sequence"/>
</dbReference>